<dbReference type="AlphaFoldDB" id="A0A6C2YS06"/>
<feature type="signal peptide" evidence="1">
    <location>
        <begin position="1"/>
        <end position="21"/>
    </location>
</feature>
<keyword evidence="3" id="KW-1185">Reference proteome</keyword>
<sequence length="245" mass="26574">MNRRAWITTVGGWLSASIALAQDAPAPEAPAPAPATPAPANIIPSGFRGFVVIDNRYLGKDDPVTNRNRKGKLHCPVCEFGLNPSVLVIARKLPTGADDPVTNLLIQLDRLGVQFKSSRFGVASIFLTLDKNIEDDDYRDLKIAEAEKSLTDAKLQASQVLISESTIEAQGAPQVAPSVKAFQIDDADGVTVIFYNRLKVINRWTFANSTEVTSEKVQTITDAVKTLLTPKSRPRPTLILTQPNG</sequence>
<accession>A0A6C2YS06</accession>
<dbReference type="KEGG" id="tim:GMBLW1_50590"/>
<dbReference type="EMBL" id="LR593887">
    <property type="protein sequence ID" value="VTS05633.1"/>
    <property type="molecule type" value="Genomic_DNA"/>
</dbReference>
<dbReference type="Proteomes" id="UP000464378">
    <property type="component" value="Chromosome"/>
</dbReference>
<keyword evidence="1" id="KW-0732">Signal</keyword>
<dbReference type="InParanoid" id="A0A6C2YS06"/>
<gene>
    <name evidence="2" type="ORF">GMBLW1_50590</name>
</gene>
<protein>
    <recommendedName>
        <fullName evidence="4">Secreted protein</fullName>
    </recommendedName>
</protein>
<proteinExistence type="predicted"/>
<evidence type="ECO:0000313" key="3">
    <source>
        <dbReference type="Proteomes" id="UP000464378"/>
    </source>
</evidence>
<name>A0A6C2YS06_9BACT</name>
<evidence type="ECO:0000313" key="2">
    <source>
        <dbReference type="EMBL" id="VIP04134.1"/>
    </source>
</evidence>
<dbReference type="RefSeq" id="WP_162659259.1">
    <property type="nucleotide sequence ID" value="NZ_LR593887.1"/>
</dbReference>
<evidence type="ECO:0000256" key="1">
    <source>
        <dbReference type="SAM" id="SignalP"/>
    </source>
</evidence>
<feature type="chain" id="PRO_5036172840" description="Secreted protein" evidence="1">
    <location>
        <begin position="22"/>
        <end position="245"/>
    </location>
</feature>
<dbReference type="EMBL" id="LR586016">
    <property type="protein sequence ID" value="VIP04134.1"/>
    <property type="molecule type" value="Genomic_DNA"/>
</dbReference>
<reference evidence="2" key="1">
    <citation type="submission" date="2019-04" db="EMBL/GenBank/DDBJ databases">
        <authorList>
            <consortium name="Science for Life Laboratories"/>
        </authorList>
    </citation>
    <scope>NUCLEOTIDE SEQUENCE</scope>
    <source>
        <strain evidence="2">MBLW1</strain>
    </source>
</reference>
<organism evidence="2">
    <name type="scientific">Tuwongella immobilis</name>
    <dbReference type="NCBI Taxonomy" id="692036"/>
    <lineage>
        <taxon>Bacteria</taxon>
        <taxon>Pseudomonadati</taxon>
        <taxon>Planctomycetota</taxon>
        <taxon>Planctomycetia</taxon>
        <taxon>Gemmatales</taxon>
        <taxon>Gemmataceae</taxon>
        <taxon>Tuwongella</taxon>
    </lineage>
</organism>
<evidence type="ECO:0008006" key="4">
    <source>
        <dbReference type="Google" id="ProtNLM"/>
    </source>
</evidence>